<evidence type="ECO:0000313" key="4">
    <source>
        <dbReference type="Proteomes" id="UP001472866"/>
    </source>
</evidence>
<keyword evidence="4" id="KW-1185">Reference proteome</keyword>
<dbReference type="Proteomes" id="UP001472866">
    <property type="component" value="Chromosome 01"/>
</dbReference>
<sequence>MNAARACLVGGIRRAAPGPGWAPLGSRGLSSSSKPQDKLESEHVLRPKTLRLTKALAWGSSVVIGVYLIAAHEWRAPDGTKSSRRNIFTDIKPALRAVVTALHGGDGEEGKR</sequence>
<name>A0A7S3C9C3_9CHLO</name>
<reference evidence="2" key="1">
    <citation type="submission" date="2021-01" db="EMBL/GenBank/DDBJ databases">
        <authorList>
            <person name="Corre E."/>
            <person name="Pelletier E."/>
            <person name="Niang G."/>
            <person name="Scheremetjew M."/>
            <person name="Finn R."/>
            <person name="Kale V."/>
            <person name="Holt S."/>
            <person name="Cochrane G."/>
            <person name="Meng A."/>
            <person name="Brown T."/>
            <person name="Cohen L."/>
        </authorList>
    </citation>
    <scope>NUCLEOTIDE SEQUENCE</scope>
    <source>
        <strain evidence="2">RCC1871</strain>
    </source>
</reference>
<dbReference type="EMBL" id="CP151501">
    <property type="protein sequence ID" value="WZN59362.1"/>
    <property type="molecule type" value="Genomic_DNA"/>
</dbReference>
<evidence type="ECO:0000313" key="3">
    <source>
        <dbReference type="EMBL" id="WZN59362.1"/>
    </source>
</evidence>
<accession>A0A7S3C9C3</accession>
<proteinExistence type="predicted"/>
<organism evidence="2">
    <name type="scientific">Chloropicon roscoffensis</name>
    <dbReference type="NCBI Taxonomy" id="1461544"/>
    <lineage>
        <taxon>Eukaryota</taxon>
        <taxon>Viridiplantae</taxon>
        <taxon>Chlorophyta</taxon>
        <taxon>Chloropicophyceae</taxon>
        <taxon>Chloropicales</taxon>
        <taxon>Chloropicaceae</taxon>
        <taxon>Chloropicon</taxon>
    </lineage>
</organism>
<reference evidence="3 4" key="2">
    <citation type="submission" date="2024-03" db="EMBL/GenBank/DDBJ databases">
        <title>Complete genome sequence of the green alga Chloropicon roscoffensis RCC1871.</title>
        <authorList>
            <person name="Lemieux C."/>
            <person name="Pombert J.-F."/>
            <person name="Otis C."/>
            <person name="Turmel M."/>
        </authorList>
    </citation>
    <scope>NUCLEOTIDE SEQUENCE [LARGE SCALE GENOMIC DNA]</scope>
    <source>
        <strain evidence="3 4">RCC1871</strain>
    </source>
</reference>
<evidence type="ECO:0000313" key="2">
    <source>
        <dbReference type="EMBL" id="CAE0189891.1"/>
    </source>
</evidence>
<evidence type="ECO:0000256" key="1">
    <source>
        <dbReference type="SAM" id="MobiDB-lite"/>
    </source>
</evidence>
<dbReference type="AlphaFoldDB" id="A0A7S3C9C3"/>
<gene>
    <name evidence="2" type="ORF">CROS1456_LOCUS2980</name>
    <name evidence="3" type="ORF">HKI87_01g08880</name>
</gene>
<feature type="region of interest" description="Disordered" evidence="1">
    <location>
        <begin position="16"/>
        <end position="42"/>
    </location>
</feature>
<dbReference type="EMBL" id="HBHZ01003874">
    <property type="protein sequence ID" value="CAE0189891.1"/>
    <property type="molecule type" value="Transcribed_RNA"/>
</dbReference>
<protein>
    <submittedName>
        <fullName evidence="2">Uncharacterized protein</fullName>
    </submittedName>
</protein>